<dbReference type="Proteomes" id="UP000299102">
    <property type="component" value="Unassembled WGS sequence"/>
</dbReference>
<organism evidence="1 2">
    <name type="scientific">Eumeta variegata</name>
    <name type="common">Bagworm moth</name>
    <name type="synonym">Eumeta japonica</name>
    <dbReference type="NCBI Taxonomy" id="151549"/>
    <lineage>
        <taxon>Eukaryota</taxon>
        <taxon>Metazoa</taxon>
        <taxon>Ecdysozoa</taxon>
        <taxon>Arthropoda</taxon>
        <taxon>Hexapoda</taxon>
        <taxon>Insecta</taxon>
        <taxon>Pterygota</taxon>
        <taxon>Neoptera</taxon>
        <taxon>Endopterygota</taxon>
        <taxon>Lepidoptera</taxon>
        <taxon>Glossata</taxon>
        <taxon>Ditrysia</taxon>
        <taxon>Tineoidea</taxon>
        <taxon>Psychidae</taxon>
        <taxon>Oiketicinae</taxon>
        <taxon>Eumeta</taxon>
    </lineage>
</organism>
<keyword evidence="2" id="KW-1185">Reference proteome</keyword>
<protein>
    <submittedName>
        <fullName evidence="1">Uncharacterized protein</fullName>
    </submittedName>
</protein>
<dbReference type="EMBL" id="BGZK01001428">
    <property type="protein sequence ID" value="GBP79755.1"/>
    <property type="molecule type" value="Genomic_DNA"/>
</dbReference>
<comment type="caution">
    <text evidence="1">The sequence shown here is derived from an EMBL/GenBank/DDBJ whole genome shotgun (WGS) entry which is preliminary data.</text>
</comment>
<gene>
    <name evidence="1" type="ORF">EVAR_67531_1</name>
</gene>
<evidence type="ECO:0000313" key="1">
    <source>
        <dbReference type="EMBL" id="GBP79755.1"/>
    </source>
</evidence>
<evidence type="ECO:0000313" key="2">
    <source>
        <dbReference type="Proteomes" id="UP000299102"/>
    </source>
</evidence>
<name>A0A4C1YZJ7_EUMVA</name>
<reference evidence="1 2" key="1">
    <citation type="journal article" date="2019" name="Commun. Biol.">
        <title>The bagworm genome reveals a unique fibroin gene that provides high tensile strength.</title>
        <authorList>
            <person name="Kono N."/>
            <person name="Nakamura H."/>
            <person name="Ohtoshi R."/>
            <person name="Tomita M."/>
            <person name="Numata K."/>
            <person name="Arakawa K."/>
        </authorList>
    </citation>
    <scope>NUCLEOTIDE SEQUENCE [LARGE SCALE GENOMIC DNA]</scope>
</reference>
<proteinExistence type="predicted"/>
<sequence length="86" mass="9942">MCDSNCCCLLDILTDGQIYVHSVVPDDARYPFGFIYVHNNHPRPVTVQETRSLNICVHMATILIEQRDAERNNLTWLYVRDVCTTN</sequence>
<dbReference type="AlphaFoldDB" id="A0A4C1YZJ7"/>
<accession>A0A4C1YZJ7</accession>